<reference evidence="8 9" key="1">
    <citation type="journal article" date="2014" name="Genome Announc.">
        <title>Draft Genome Sequence of Lutibaculum baratangense Strain AMV1T, Isolated from a Mud Volcano in Andamans, India.</title>
        <authorList>
            <person name="Singh A."/>
            <person name="Sreenivas A."/>
            <person name="Sathyanarayana Reddy G."/>
            <person name="Pinnaka A.K."/>
            <person name="Shivaji S."/>
        </authorList>
    </citation>
    <scope>NUCLEOTIDE SEQUENCE [LARGE SCALE GENOMIC DNA]</scope>
    <source>
        <strain evidence="8 9">AMV1</strain>
    </source>
</reference>
<comment type="similarity">
    <text evidence="1 7">Belongs to the endoribonuclease YbeY family.</text>
</comment>
<dbReference type="GO" id="GO:0005737">
    <property type="term" value="C:cytoplasm"/>
    <property type="evidence" value="ECO:0007669"/>
    <property type="project" value="UniProtKB-SubCell"/>
</dbReference>
<sequence>MSTPLEIELVEQAGDWSQFDAEALLAGLPAAVAAHERADGVVTVALADDATLRDLNSRFRGKDRPTNVLSFPAAGIGVGGEDHHLGDVILARETLWREAAEQNKKPEHHFIHLVAHGILHVLGHDHIEDDEAERMEALEVAILAEMGVPDPYAETEAGAAFASSTRN</sequence>
<dbReference type="AlphaFoldDB" id="V4R1U6"/>
<keyword evidence="3 7" id="KW-0479">Metal-binding</keyword>
<comment type="function">
    <text evidence="7">Single strand-specific metallo-endoribonuclease involved in late-stage 70S ribosome quality control and in maturation of the 3' terminus of the 16S rRNA.</text>
</comment>
<feature type="binding site" evidence="7">
    <location>
        <position position="120"/>
    </location>
    <ligand>
        <name>Zn(2+)</name>
        <dbReference type="ChEBI" id="CHEBI:29105"/>
        <note>catalytic</note>
    </ligand>
</feature>
<keyword evidence="7" id="KW-0690">Ribosome biogenesis</keyword>
<name>V4R1U6_9HYPH</name>
<dbReference type="InterPro" id="IPR002036">
    <property type="entry name" value="YbeY"/>
</dbReference>
<proteinExistence type="inferred from homology"/>
<evidence type="ECO:0000256" key="1">
    <source>
        <dbReference type="ARBA" id="ARBA00010875"/>
    </source>
</evidence>
<comment type="caution">
    <text evidence="8">The sequence shown here is derived from an EMBL/GenBank/DDBJ whole genome shotgun (WGS) entry which is preliminary data.</text>
</comment>
<dbReference type="PANTHER" id="PTHR46986:SF1">
    <property type="entry name" value="ENDORIBONUCLEASE YBEY, CHLOROPLASTIC"/>
    <property type="match status" value="1"/>
</dbReference>
<accession>V4R1U6</accession>
<dbReference type="GO" id="GO:0004521">
    <property type="term" value="F:RNA endonuclease activity"/>
    <property type="evidence" value="ECO:0007669"/>
    <property type="project" value="UniProtKB-UniRule"/>
</dbReference>
<evidence type="ECO:0000256" key="7">
    <source>
        <dbReference type="HAMAP-Rule" id="MF_00009"/>
    </source>
</evidence>
<protein>
    <recommendedName>
        <fullName evidence="7">Endoribonuclease YbeY</fullName>
        <ecNumber evidence="7">3.1.-.-</ecNumber>
    </recommendedName>
</protein>
<evidence type="ECO:0000256" key="5">
    <source>
        <dbReference type="ARBA" id="ARBA00022801"/>
    </source>
</evidence>
<keyword evidence="5 7" id="KW-0378">Hydrolase</keyword>
<keyword evidence="7" id="KW-0698">rRNA processing</keyword>
<evidence type="ECO:0000256" key="3">
    <source>
        <dbReference type="ARBA" id="ARBA00022723"/>
    </source>
</evidence>
<evidence type="ECO:0000313" key="8">
    <source>
        <dbReference type="EMBL" id="ESR25877.1"/>
    </source>
</evidence>
<organism evidence="8 9">
    <name type="scientific">Lutibaculum baratangense AMV1</name>
    <dbReference type="NCBI Taxonomy" id="631454"/>
    <lineage>
        <taxon>Bacteria</taxon>
        <taxon>Pseudomonadati</taxon>
        <taxon>Pseudomonadota</taxon>
        <taxon>Alphaproteobacteria</taxon>
        <taxon>Hyphomicrobiales</taxon>
        <taxon>Tepidamorphaceae</taxon>
        <taxon>Lutibaculum</taxon>
    </lineage>
</organism>
<dbReference type="PATRIC" id="fig|631454.5.peg.1197"/>
<evidence type="ECO:0000256" key="6">
    <source>
        <dbReference type="ARBA" id="ARBA00022833"/>
    </source>
</evidence>
<dbReference type="EC" id="3.1.-.-" evidence="7"/>
<dbReference type="SUPFAM" id="SSF55486">
    <property type="entry name" value="Metalloproteases ('zincins'), catalytic domain"/>
    <property type="match status" value="1"/>
</dbReference>
<dbReference type="OrthoDB" id="9807740at2"/>
<dbReference type="PANTHER" id="PTHR46986">
    <property type="entry name" value="ENDORIBONUCLEASE YBEY, CHLOROPLASTIC"/>
    <property type="match status" value="1"/>
</dbReference>
<dbReference type="STRING" id="631454.N177_1212"/>
<dbReference type="RefSeq" id="WP_023431357.1">
    <property type="nucleotide sequence ID" value="NZ_AWXZ01000017.1"/>
</dbReference>
<dbReference type="Gene3D" id="3.40.390.30">
    <property type="entry name" value="Metalloproteases ('zincins'), catalytic domain"/>
    <property type="match status" value="1"/>
</dbReference>
<keyword evidence="7" id="KW-0963">Cytoplasm</keyword>
<dbReference type="GO" id="GO:0006364">
    <property type="term" value="P:rRNA processing"/>
    <property type="evidence" value="ECO:0007669"/>
    <property type="project" value="UniProtKB-UniRule"/>
</dbReference>
<dbReference type="Pfam" id="PF02130">
    <property type="entry name" value="YbeY"/>
    <property type="match status" value="1"/>
</dbReference>
<keyword evidence="9" id="KW-1185">Reference proteome</keyword>
<dbReference type="InterPro" id="IPR023091">
    <property type="entry name" value="MetalPrtase_cat_dom_sf_prd"/>
</dbReference>
<dbReference type="Proteomes" id="UP000017819">
    <property type="component" value="Unassembled WGS sequence"/>
</dbReference>
<dbReference type="GO" id="GO:0004222">
    <property type="term" value="F:metalloendopeptidase activity"/>
    <property type="evidence" value="ECO:0007669"/>
    <property type="project" value="InterPro"/>
</dbReference>
<dbReference type="EMBL" id="AWXZ01000017">
    <property type="protein sequence ID" value="ESR25877.1"/>
    <property type="molecule type" value="Genomic_DNA"/>
</dbReference>
<evidence type="ECO:0000256" key="2">
    <source>
        <dbReference type="ARBA" id="ARBA00022722"/>
    </source>
</evidence>
<keyword evidence="4 7" id="KW-0255">Endonuclease</keyword>
<keyword evidence="6 7" id="KW-0862">Zinc</keyword>
<feature type="binding site" evidence="7">
    <location>
        <position position="126"/>
    </location>
    <ligand>
        <name>Zn(2+)</name>
        <dbReference type="ChEBI" id="CHEBI:29105"/>
        <note>catalytic</note>
    </ligand>
</feature>
<keyword evidence="2 7" id="KW-0540">Nuclease</keyword>
<comment type="subcellular location">
    <subcellularLocation>
        <location evidence="7">Cytoplasm</location>
    </subcellularLocation>
</comment>
<evidence type="ECO:0000256" key="4">
    <source>
        <dbReference type="ARBA" id="ARBA00022759"/>
    </source>
</evidence>
<dbReference type="GO" id="GO:0008270">
    <property type="term" value="F:zinc ion binding"/>
    <property type="evidence" value="ECO:0007669"/>
    <property type="project" value="UniProtKB-UniRule"/>
</dbReference>
<gene>
    <name evidence="7" type="primary">ybeY</name>
    <name evidence="8" type="ORF">N177_1212</name>
</gene>
<feature type="binding site" evidence="7">
    <location>
        <position position="116"/>
    </location>
    <ligand>
        <name>Zn(2+)</name>
        <dbReference type="ChEBI" id="CHEBI:29105"/>
        <note>catalytic</note>
    </ligand>
</feature>
<evidence type="ECO:0000313" key="9">
    <source>
        <dbReference type="Proteomes" id="UP000017819"/>
    </source>
</evidence>
<dbReference type="NCBIfam" id="TIGR00043">
    <property type="entry name" value="rRNA maturation RNase YbeY"/>
    <property type="match status" value="1"/>
</dbReference>
<dbReference type="eggNOG" id="COG0319">
    <property type="taxonomic scope" value="Bacteria"/>
</dbReference>
<dbReference type="HAMAP" id="MF_00009">
    <property type="entry name" value="Endoribonucl_YbeY"/>
    <property type="match status" value="1"/>
</dbReference>
<comment type="cofactor">
    <cofactor evidence="7">
        <name>Zn(2+)</name>
        <dbReference type="ChEBI" id="CHEBI:29105"/>
    </cofactor>
    <text evidence="7">Binds 1 zinc ion.</text>
</comment>